<evidence type="ECO:0000313" key="6">
    <source>
        <dbReference type="EMBL" id="QFT28116.1"/>
    </source>
</evidence>
<sequence length="292" mass="33089">MDWIQSVQSYIRVVDEGSFNGAARKMNTTSSAISKRIQWLEERIGVQLLKRTTRSVTQTEAGALFYQRAKVQLEGWQSVVDETRSVNQTPAGLLKIGATIAVGSKFLVQYLDDFLQIYPDIRIQLITTTPGQLPELSLDLFISRELEQLNSLSFKASPLFEHKAGFYASPAYLEKYGEPTTIEELTEHNILIWGERPQREVKLNTGKKIVLSGNLATTNPEALFYAAKNAIGILISNDVMIKDELNTGALRRILPSTTTDETTVYAYYPKLDYQHTRTKLFLDYLKNRLLDE</sequence>
<keyword evidence="6" id="KW-0614">Plasmid</keyword>
<evidence type="ECO:0000256" key="3">
    <source>
        <dbReference type="ARBA" id="ARBA00023125"/>
    </source>
</evidence>
<evidence type="ECO:0000256" key="4">
    <source>
        <dbReference type="ARBA" id="ARBA00023163"/>
    </source>
</evidence>
<dbReference type="GO" id="GO:0006351">
    <property type="term" value="P:DNA-templated transcription"/>
    <property type="evidence" value="ECO:0007669"/>
    <property type="project" value="TreeGrafter"/>
</dbReference>
<evidence type="ECO:0000259" key="5">
    <source>
        <dbReference type="PROSITE" id="PS50931"/>
    </source>
</evidence>
<dbReference type="Gene3D" id="3.40.190.290">
    <property type="match status" value="1"/>
</dbReference>
<dbReference type="RefSeq" id="WP_152432159.1">
    <property type="nucleotide sequence ID" value="NZ_CBCSDK010000008.1"/>
</dbReference>
<comment type="similarity">
    <text evidence="1">Belongs to the LysR transcriptional regulatory family.</text>
</comment>
<dbReference type="PANTHER" id="PTHR30537">
    <property type="entry name" value="HTH-TYPE TRANSCRIPTIONAL REGULATOR"/>
    <property type="match status" value="1"/>
</dbReference>
<dbReference type="FunFam" id="1.10.10.10:FF:000001">
    <property type="entry name" value="LysR family transcriptional regulator"/>
    <property type="match status" value="1"/>
</dbReference>
<dbReference type="InterPro" id="IPR036388">
    <property type="entry name" value="WH-like_DNA-bd_sf"/>
</dbReference>
<keyword evidence="3" id="KW-0238">DNA-binding</keyword>
<evidence type="ECO:0000256" key="2">
    <source>
        <dbReference type="ARBA" id="ARBA00023015"/>
    </source>
</evidence>
<proteinExistence type="inferred from homology"/>
<dbReference type="PANTHER" id="PTHR30537:SF5">
    <property type="entry name" value="HTH-TYPE TRANSCRIPTIONAL ACTIVATOR TTDR-RELATED"/>
    <property type="match status" value="1"/>
</dbReference>
<dbReference type="InterPro" id="IPR058163">
    <property type="entry name" value="LysR-type_TF_proteobact-type"/>
</dbReference>
<keyword evidence="4" id="KW-0804">Transcription</keyword>
<dbReference type="InterPro" id="IPR036390">
    <property type="entry name" value="WH_DNA-bd_sf"/>
</dbReference>
<dbReference type="AlphaFoldDB" id="A0A5P9CPK2"/>
<evidence type="ECO:0000313" key="7">
    <source>
        <dbReference type="Proteomes" id="UP000326936"/>
    </source>
</evidence>
<geneLocation type="plasmid" evidence="7">
    <name>pthaf100_a</name>
</geneLocation>
<keyword evidence="7" id="KW-1185">Reference proteome</keyword>
<dbReference type="SUPFAM" id="SSF53850">
    <property type="entry name" value="Periplasmic binding protein-like II"/>
    <property type="match status" value="1"/>
</dbReference>
<feature type="domain" description="HTH lysR-type" evidence="5">
    <location>
        <begin position="1"/>
        <end position="59"/>
    </location>
</feature>
<dbReference type="EMBL" id="CP045351">
    <property type="protein sequence ID" value="QFT28116.1"/>
    <property type="molecule type" value="Genomic_DNA"/>
</dbReference>
<keyword evidence="2" id="KW-0805">Transcription regulation</keyword>
<dbReference type="InterPro" id="IPR000847">
    <property type="entry name" value="LysR_HTH_N"/>
</dbReference>
<dbReference type="Pfam" id="PF03466">
    <property type="entry name" value="LysR_substrate"/>
    <property type="match status" value="1"/>
</dbReference>
<name>A0A5P9CPK2_9VIBR</name>
<dbReference type="OrthoDB" id="6706085at2"/>
<dbReference type="Gene3D" id="1.10.10.10">
    <property type="entry name" value="Winged helix-like DNA-binding domain superfamily/Winged helix DNA-binding domain"/>
    <property type="match status" value="1"/>
</dbReference>
<gene>
    <name evidence="6" type="primary">dmlR6</name>
    <name evidence="6" type="ORF">FIV01_17130</name>
</gene>
<dbReference type="Proteomes" id="UP000326936">
    <property type="component" value="Plasmid pTHAF100_a"/>
</dbReference>
<reference evidence="6 7" key="1">
    <citation type="submission" date="2019-10" db="EMBL/GenBank/DDBJ databases">
        <title>Complete genome sequence of Vibrio sp. strain THAF100, isolated from non-filtered water from the water column of tank 6 of a marine aquarium containing stony-coral fragments. Water maintained at 26 degree C.</title>
        <authorList>
            <person name="Ruckert C."/>
            <person name="Franco A."/>
            <person name="Kalinowski J."/>
            <person name="Glaeser S."/>
        </authorList>
    </citation>
    <scope>NUCLEOTIDE SEQUENCE [LARGE SCALE GENOMIC DNA]</scope>
    <source>
        <strain evidence="6 7">THAF100</strain>
        <plasmid evidence="7">pthaf100_a</plasmid>
    </source>
</reference>
<accession>A0A5P9CPK2</accession>
<dbReference type="GO" id="GO:0043565">
    <property type="term" value="F:sequence-specific DNA binding"/>
    <property type="evidence" value="ECO:0007669"/>
    <property type="project" value="TreeGrafter"/>
</dbReference>
<dbReference type="InterPro" id="IPR005119">
    <property type="entry name" value="LysR_subst-bd"/>
</dbReference>
<dbReference type="PROSITE" id="PS50931">
    <property type="entry name" value="HTH_LYSR"/>
    <property type="match status" value="1"/>
</dbReference>
<dbReference type="CDD" id="cd08422">
    <property type="entry name" value="PBP2_CrgA_like"/>
    <property type="match status" value="1"/>
</dbReference>
<dbReference type="KEGG" id="vaq:FIV01_17130"/>
<dbReference type="SUPFAM" id="SSF46785">
    <property type="entry name" value="Winged helix' DNA-binding domain"/>
    <property type="match status" value="1"/>
</dbReference>
<organism evidence="6 7">
    <name type="scientific">Vibrio aquimaris</name>
    <dbReference type="NCBI Taxonomy" id="2587862"/>
    <lineage>
        <taxon>Bacteria</taxon>
        <taxon>Pseudomonadati</taxon>
        <taxon>Pseudomonadota</taxon>
        <taxon>Gammaproteobacteria</taxon>
        <taxon>Vibrionales</taxon>
        <taxon>Vibrionaceae</taxon>
        <taxon>Vibrio</taxon>
    </lineage>
</organism>
<dbReference type="GO" id="GO:0003700">
    <property type="term" value="F:DNA-binding transcription factor activity"/>
    <property type="evidence" value="ECO:0007669"/>
    <property type="project" value="InterPro"/>
</dbReference>
<protein>
    <submittedName>
        <fullName evidence="6">HTH-type transcriptional regulator DmlR</fullName>
    </submittedName>
</protein>
<evidence type="ECO:0000256" key="1">
    <source>
        <dbReference type="ARBA" id="ARBA00009437"/>
    </source>
</evidence>
<dbReference type="Pfam" id="PF00126">
    <property type="entry name" value="HTH_1"/>
    <property type="match status" value="1"/>
</dbReference>